<dbReference type="GO" id="GO:0140359">
    <property type="term" value="F:ABC-type transporter activity"/>
    <property type="evidence" value="ECO:0007669"/>
    <property type="project" value="InterPro"/>
</dbReference>
<keyword evidence="9" id="KW-1185">Reference proteome</keyword>
<evidence type="ECO:0000256" key="1">
    <source>
        <dbReference type="ARBA" id="ARBA00004141"/>
    </source>
</evidence>
<dbReference type="OrthoDB" id="63188at2"/>
<feature type="transmembrane region" description="Helical" evidence="6">
    <location>
        <begin position="94"/>
        <end position="121"/>
    </location>
</feature>
<organism evidence="8 9">
    <name type="scientific">Solihabitans fulvus</name>
    <dbReference type="NCBI Taxonomy" id="1892852"/>
    <lineage>
        <taxon>Bacteria</taxon>
        <taxon>Bacillati</taxon>
        <taxon>Actinomycetota</taxon>
        <taxon>Actinomycetes</taxon>
        <taxon>Pseudonocardiales</taxon>
        <taxon>Pseudonocardiaceae</taxon>
        <taxon>Solihabitans</taxon>
    </lineage>
</organism>
<dbReference type="Proteomes" id="UP000323454">
    <property type="component" value="Unassembled WGS sequence"/>
</dbReference>
<evidence type="ECO:0000259" key="7">
    <source>
        <dbReference type="Pfam" id="PF01061"/>
    </source>
</evidence>
<keyword evidence="5" id="KW-0046">Antibiotic resistance</keyword>
<dbReference type="PANTHER" id="PTHR43077">
    <property type="entry name" value="TRANSPORT PERMEASE YVFS-RELATED"/>
    <property type="match status" value="1"/>
</dbReference>
<feature type="domain" description="ABC-2 type transporter transmembrane" evidence="7">
    <location>
        <begin position="9"/>
        <end position="201"/>
    </location>
</feature>
<dbReference type="InterPro" id="IPR000412">
    <property type="entry name" value="ABC_2_transport"/>
</dbReference>
<gene>
    <name evidence="8" type="ORF">F0L68_02725</name>
</gene>
<protein>
    <submittedName>
        <fullName evidence="8">ABC transporter permease</fullName>
    </submittedName>
</protein>
<evidence type="ECO:0000256" key="5">
    <source>
        <dbReference type="ARBA" id="ARBA00023251"/>
    </source>
</evidence>
<reference evidence="8 9" key="1">
    <citation type="submission" date="2019-09" db="EMBL/GenBank/DDBJ databases">
        <title>Goodfellowia gen. nov., a new genus of the Pseudonocardineae related to Actinoalloteichus, containing Goodfellowia coeruleoviolacea gen. nov., comb. nov. gen. nov., comb. nov.</title>
        <authorList>
            <person name="Labeda D."/>
        </authorList>
    </citation>
    <scope>NUCLEOTIDE SEQUENCE [LARGE SCALE GENOMIC DNA]</scope>
    <source>
        <strain evidence="8 9">AN110305</strain>
    </source>
</reference>
<feature type="transmembrane region" description="Helical" evidence="6">
    <location>
        <begin position="133"/>
        <end position="153"/>
    </location>
</feature>
<dbReference type="InterPro" id="IPR051328">
    <property type="entry name" value="T7SS_ABC-Transporter"/>
</dbReference>
<dbReference type="EMBL" id="VUOB01000003">
    <property type="protein sequence ID" value="KAA2266051.1"/>
    <property type="molecule type" value="Genomic_DNA"/>
</dbReference>
<name>A0A5B2XT94_9PSEU</name>
<comment type="caution">
    <text evidence="8">The sequence shown here is derived from an EMBL/GenBank/DDBJ whole genome shotgun (WGS) entry which is preliminary data.</text>
</comment>
<evidence type="ECO:0000313" key="8">
    <source>
        <dbReference type="EMBL" id="KAA2266051.1"/>
    </source>
</evidence>
<dbReference type="InterPro" id="IPR013525">
    <property type="entry name" value="ABC2_TM"/>
</dbReference>
<sequence length="241" mass="25441">MNVKYLALEIKRVVRNPRFLIFTVGLPVVFYFLFSSINAQGNDADRVRVVVMVGMAAFGGLTAAVSSGTRIAVERGAGWQRQLRLTPMSGGAYLVTKALVGMIVGLGPLLLVCLIGGLTGVHLTAAEWLQVTAGTWIGLLPLAILGVLVGQLATPDSVQAIGSGVFLLLSMFGGLWFPPAAMPSWLANIAHVVPSFWYGGIGRGVVFHDLNVGTTVLVLGAWTVGLAALAARRFRADTARV</sequence>
<keyword evidence="3 6" id="KW-1133">Transmembrane helix</keyword>
<dbReference type="RefSeq" id="WP_149847789.1">
    <property type="nucleotide sequence ID" value="NZ_VUOB01000003.1"/>
</dbReference>
<dbReference type="AlphaFoldDB" id="A0A5B2XT94"/>
<dbReference type="GO" id="GO:0046677">
    <property type="term" value="P:response to antibiotic"/>
    <property type="evidence" value="ECO:0007669"/>
    <property type="project" value="UniProtKB-KW"/>
</dbReference>
<feature type="transmembrane region" description="Helical" evidence="6">
    <location>
        <begin position="160"/>
        <end position="177"/>
    </location>
</feature>
<dbReference type="Pfam" id="PF01061">
    <property type="entry name" value="ABC2_membrane"/>
    <property type="match status" value="1"/>
</dbReference>
<keyword evidence="4 6" id="KW-0472">Membrane</keyword>
<feature type="transmembrane region" description="Helical" evidence="6">
    <location>
        <begin position="49"/>
        <end position="73"/>
    </location>
</feature>
<reference evidence="8 9" key="2">
    <citation type="submission" date="2019-09" db="EMBL/GenBank/DDBJ databases">
        <authorList>
            <person name="Jin C."/>
        </authorList>
    </citation>
    <scope>NUCLEOTIDE SEQUENCE [LARGE SCALE GENOMIC DNA]</scope>
    <source>
        <strain evidence="8 9">AN110305</strain>
    </source>
</reference>
<evidence type="ECO:0000256" key="2">
    <source>
        <dbReference type="ARBA" id="ARBA00022692"/>
    </source>
</evidence>
<dbReference type="GO" id="GO:0043190">
    <property type="term" value="C:ATP-binding cassette (ABC) transporter complex"/>
    <property type="evidence" value="ECO:0007669"/>
    <property type="project" value="InterPro"/>
</dbReference>
<evidence type="ECO:0000313" key="9">
    <source>
        <dbReference type="Proteomes" id="UP000323454"/>
    </source>
</evidence>
<dbReference type="PIRSF" id="PIRSF006648">
    <property type="entry name" value="DrrB"/>
    <property type="match status" value="1"/>
</dbReference>
<keyword evidence="2 6" id="KW-0812">Transmembrane</keyword>
<evidence type="ECO:0000256" key="3">
    <source>
        <dbReference type="ARBA" id="ARBA00022989"/>
    </source>
</evidence>
<evidence type="ECO:0000256" key="4">
    <source>
        <dbReference type="ARBA" id="ARBA00023136"/>
    </source>
</evidence>
<comment type="subcellular location">
    <subcellularLocation>
        <location evidence="1">Membrane</location>
        <topology evidence="1">Multi-pass membrane protein</topology>
    </subcellularLocation>
</comment>
<dbReference type="PANTHER" id="PTHR43077:SF11">
    <property type="entry name" value="TRANSPORT PERMEASE YVFS-RELATED"/>
    <property type="match status" value="1"/>
</dbReference>
<accession>A0A5B2XT94</accession>
<proteinExistence type="predicted"/>
<feature type="transmembrane region" description="Helical" evidence="6">
    <location>
        <begin position="212"/>
        <end position="231"/>
    </location>
</feature>
<feature type="transmembrane region" description="Helical" evidence="6">
    <location>
        <begin position="20"/>
        <end position="37"/>
    </location>
</feature>
<evidence type="ECO:0000256" key="6">
    <source>
        <dbReference type="SAM" id="Phobius"/>
    </source>
</evidence>